<proteinExistence type="predicted"/>
<evidence type="ECO:0000313" key="1">
    <source>
        <dbReference type="EMBL" id="HIZ10155.1"/>
    </source>
</evidence>
<dbReference type="GO" id="GO:0006281">
    <property type="term" value="P:DNA repair"/>
    <property type="evidence" value="ECO:0007669"/>
    <property type="project" value="TreeGrafter"/>
</dbReference>
<dbReference type="SFLD" id="SFLDG01129">
    <property type="entry name" value="C1.5:_HAD__Beta-PGM__Phosphata"/>
    <property type="match status" value="1"/>
</dbReference>
<dbReference type="CDD" id="cd01427">
    <property type="entry name" value="HAD_like"/>
    <property type="match status" value="1"/>
</dbReference>
<dbReference type="SUPFAM" id="SSF56784">
    <property type="entry name" value="HAD-like"/>
    <property type="match status" value="1"/>
</dbReference>
<dbReference type="InterPro" id="IPR023214">
    <property type="entry name" value="HAD_sf"/>
</dbReference>
<keyword evidence="1" id="KW-0378">Hydrolase</keyword>
<evidence type="ECO:0000313" key="2">
    <source>
        <dbReference type="Proteomes" id="UP000824025"/>
    </source>
</evidence>
<dbReference type="PANTHER" id="PTHR43434:SF1">
    <property type="entry name" value="PHOSPHOGLYCOLATE PHOSPHATASE"/>
    <property type="match status" value="1"/>
</dbReference>
<reference evidence="1" key="2">
    <citation type="submission" date="2021-04" db="EMBL/GenBank/DDBJ databases">
        <authorList>
            <person name="Gilroy R."/>
        </authorList>
    </citation>
    <scope>NUCLEOTIDE SEQUENCE</scope>
    <source>
        <strain evidence="1">CHK192-19661</strain>
    </source>
</reference>
<sequence>MRKGIIFDKDGTLLDFSAFWIPVAEAAAAELAAECCAPPPCVPAVLEKWGVSGGAAEPDGILCGGTYAQIARAAREVFSARGYGGDVSPASAEAAFARNLSRGKLIPTSPRLGELLRGLKGEGYSLFVVTSDSPALAETCLRGLGIADLFDAVYADGGGFPPKPDASCIRSLCAAYGIPPSALCMVGDTPTDMRFARNGGIAAVGLARSEGARRLLSPLADIVISDLSALRGALSRLRKGTE</sequence>
<name>A0A9D2D830_9FIRM</name>
<dbReference type="InterPro" id="IPR036412">
    <property type="entry name" value="HAD-like_sf"/>
</dbReference>
<gene>
    <name evidence="1" type="ORF">H9726_06675</name>
</gene>
<comment type="caution">
    <text evidence="1">The sequence shown here is derived from an EMBL/GenBank/DDBJ whole genome shotgun (WGS) entry which is preliminary data.</text>
</comment>
<protein>
    <submittedName>
        <fullName evidence="1">HAD family hydrolase</fullName>
    </submittedName>
</protein>
<dbReference type="PANTHER" id="PTHR43434">
    <property type="entry name" value="PHOSPHOGLYCOLATE PHOSPHATASE"/>
    <property type="match status" value="1"/>
</dbReference>
<organism evidence="1 2">
    <name type="scientific">Candidatus Borkfalkia avicola</name>
    <dbReference type="NCBI Taxonomy" id="2838503"/>
    <lineage>
        <taxon>Bacteria</taxon>
        <taxon>Bacillati</taxon>
        <taxon>Bacillota</taxon>
        <taxon>Clostridia</taxon>
        <taxon>Christensenellales</taxon>
        <taxon>Christensenellaceae</taxon>
        <taxon>Candidatus Borkfalkia</taxon>
    </lineage>
</organism>
<dbReference type="EMBL" id="DXCF01000034">
    <property type="protein sequence ID" value="HIZ10155.1"/>
    <property type="molecule type" value="Genomic_DNA"/>
</dbReference>
<dbReference type="Proteomes" id="UP000824025">
    <property type="component" value="Unassembled WGS sequence"/>
</dbReference>
<dbReference type="AlphaFoldDB" id="A0A9D2D830"/>
<dbReference type="GO" id="GO:0008967">
    <property type="term" value="F:phosphoglycolate phosphatase activity"/>
    <property type="evidence" value="ECO:0007669"/>
    <property type="project" value="TreeGrafter"/>
</dbReference>
<accession>A0A9D2D830</accession>
<dbReference type="Gene3D" id="3.40.50.1000">
    <property type="entry name" value="HAD superfamily/HAD-like"/>
    <property type="match status" value="1"/>
</dbReference>
<dbReference type="InterPro" id="IPR023198">
    <property type="entry name" value="PGP-like_dom2"/>
</dbReference>
<dbReference type="Pfam" id="PF00702">
    <property type="entry name" value="Hydrolase"/>
    <property type="match status" value="1"/>
</dbReference>
<dbReference type="Gene3D" id="1.10.150.240">
    <property type="entry name" value="Putative phosphatase, domain 2"/>
    <property type="match status" value="1"/>
</dbReference>
<reference evidence="1" key="1">
    <citation type="journal article" date="2021" name="PeerJ">
        <title>Extensive microbial diversity within the chicken gut microbiome revealed by metagenomics and culture.</title>
        <authorList>
            <person name="Gilroy R."/>
            <person name="Ravi A."/>
            <person name="Getino M."/>
            <person name="Pursley I."/>
            <person name="Horton D.L."/>
            <person name="Alikhan N.F."/>
            <person name="Baker D."/>
            <person name="Gharbi K."/>
            <person name="Hall N."/>
            <person name="Watson M."/>
            <person name="Adriaenssens E.M."/>
            <person name="Foster-Nyarko E."/>
            <person name="Jarju S."/>
            <person name="Secka A."/>
            <person name="Antonio M."/>
            <person name="Oren A."/>
            <person name="Chaudhuri R.R."/>
            <person name="La Ragione R."/>
            <person name="Hildebrand F."/>
            <person name="Pallen M.J."/>
        </authorList>
    </citation>
    <scope>NUCLEOTIDE SEQUENCE</scope>
    <source>
        <strain evidence="1">CHK192-19661</strain>
    </source>
</reference>
<dbReference type="GO" id="GO:0005829">
    <property type="term" value="C:cytosol"/>
    <property type="evidence" value="ECO:0007669"/>
    <property type="project" value="TreeGrafter"/>
</dbReference>
<dbReference type="SFLD" id="SFLDS00003">
    <property type="entry name" value="Haloacid_Dehalogenase"/>
    <property type="match status" value="1"/>
</dbReference>
<dbReference type="InterPro" id="IPR050155">
    <property type="entry name" value="HAD-like_hydrolase_sf"/>
</dbReference>